<evidence type="ECO:0000313" key="9">
    <source>
        <dbReference type="EMBL" id="AAK80286.1"/>
    </source>
</evidence>
<dbReference type="GO" id="GO:0016780">
    <property type="term" value="F:phosphotransferase activity, for other substituted phosphate groups"/>
    <property type="evidence" value="ECO:0007669"/>
    <property type="project" value="TreeGrafter"/>
</dbReference>
<gene>
    <name evidence="9" type="ordered locus">CA_C2330</name>
</gene>
<protein>
    <submittedName>
        <fullName evidence="9">Sugar transferase involved in lipopolysaccharide synthesis</fullName>
    </submittedName>
</protein>
<proteinExistence type="inferred from homology"/>
<feature type="transmembrane region" description="Helical" evidence="7">
    <location>
        <begin position="255"/>
        <end position="279"/>
    </location>
</feature>
<dbReference type="KEGG" id="cac:CA_C2330"/>
<dbReference type="STRING" id="272562.CA_C2330"/>
<feature type="domain" description="Bacterial sugar transferase" evidence="8">
    <location>
        <begin position="253"/>
        <end position="433"/>
    </location>
</feature>
<feature type="transmembrane region" description="Helical" evidence="7">
    <location>
        <begin position="110"/>
        <end position="131"/>
    </location>
</feature>
<reference evidence="9 10" key="1">
    <citation type="journal article" date="2001" name="J. Bacteriol.">
        <title>Genome sequence and comparative analysis of the solvent-producing bacterium Clostridium acetobutylicum.</title>
        <authorList>
            <person name="Nolling J."/>
            <person name="Breton G."/>
            <person name="Omelchenko M.V."/>
            <person name="Makarova K.S."/>
            <person name="Zeng Q."/>
            <person name="Gibson R."/>
            <person name="Lee H.M."/>
            <person name="Dubois J."/>
            <person name="Qiu D."/>
            <person name="Hitti J."/>
            <person name="Wolf Y.I."/>
            <person name="Tatusov R.L."/>
            <person name="Sabathe F."/>
            <person name="Doucette-Stamm L."/>
            <person name="Soucaille P."/>
            <person name="Daly M.J."/>
            <person name="Bennett G.N."/>
            <person name="Koonin E.V."/>
            <person name="Smith D.R."/>
        </authorList>
    </citation>
    <scope>NUCLEOTIDE SEQUENCE [LARGE SCALE GENOMIC DNA]</scope>
    <source>
        <strain evidence="10">ATCC 824 / DSM 792 / JCM 1419 / LMG 5710 / VKM B-1787</strain>
    </source>
</reference>
<evidence type="ECO:0000256" key="4">
    <source>
        <dbReference type="ARBA" id="ARBA00022692"/>
    </source>
</evidence>
<sequence length="461" mass="53562">MKKNNAISNFYRILSIVLEIFIVAFSIYLAYMVRFRFRIIPPKFNYAPFERSLPFTIIVYMVFMYIFGLVDILKKSLWEIVYSIFLTVIMLFVFTMAITFSLRGFSYPRLVILLSSVFQFFLLSIFKCLWWKLERKIYGTKNTVIIGQNGESIAKKILLKHDDLYSISSIIKNYTEDKKSIVEKADIVLISDDLDENTKSTIIKESMYMNKNIFIVPSVTDIAFYKANFEQIDDVPILKVDTLELSAEQKTVKRLLDIVVAIIATVVFSPFLIILPIIIKCTDGGSPFYFQERVTNGGKKFKLIKFRSMIVNAEKHSGPVLVTENDSRITKIGKIMRATRLDEIPQLFNILKGDMSIVGPRPERPFYVEKFEKEIPDYKYRTFVKAGLTGLAQVLGKYNTTPEDKIKYDIMYIKNYSILLDIKLIIQTVKIMFMKESTEAVKDDVELEEILKKKNIKIKIY</sequence>
<dbReference type="AlphaFoldDB" id="Q97GN6"/>
<keyword evidence="6 7" id="KW-0472">Membrane</keyword>
<evidence type="ECO:0000256" key="6">
    <source>
        <dbReference type="ARBA" id="ARBA00023136"/>
    </source>
</evidence>
<comment type="subcellular location">
    <subcellularLocation>
        <location evidence="1">Membrane</location>
        <topology evidence="1">Multi-pass membrane protein</topology>
    </subcellularLocation>
</comment>
<comment type="similarity">
    <text evidence="2">Belongs to the bacterial sugar transferase family.</text>
</comment>
<dbReference type="HOGENOM" id="CLU_024920_0_0_9"/>
<dbReference type="InterPro" id="IPR003362">
    <property type="entry name" value="Bact_transf"/>
</dbReference>
<evidence type="ECO:0000313" key="10">
    <source>
        <dbReference type="Proteomes" id="UP000000814"/>
    </source>
</evidence>
<organism evidence="9 10">
    <name type="scientific">Clostridium acetobutylicum (strain ATCC 824 / DSM 792 / JCM 1419 / IAM 19013 / LMG 5710 / NBRC 13948 / NRRL B-527 / VKM B-1787 / 2291 / W)</name>
    <dbReference type="NCBI Taxonomy" id="272562"/>
    <lineage>
        <taxon>Bacteria</taxon>
        <taxon>Bacillati</taxon>
        <taxon>Bacillota</taxon>
        <taxon>Clostridia</taxon>
        <taxon>Eubacteriales</taxon>
        <taxon>Clostridiaceae</taxon>
        <taxon>Clostridium</taxon>
    </lineage>
</organism>
<dbReference type="PANTHER" id="PTHR30576:SF0">
    <property type="entry name" value="UNDECAPRENYL-PHOSPHATE N-ACETYLGALACTOSAMINYL 1-PHOSPHATE TRANSFERASE-RELATED"/>
    <property type="match status" value="1"/>
</dbReference>
<dbReference type="Proteomes" id="UP000000814">
    <property type="component" value="Chromosome"/>
</dbReference>
<evidence type="ECO:0000256" key="3">
    <source>
        <dbReference type="ARBA" id="ARBA00022679"/>
    </source>
</evidence>
<evidence type="ECO:0000259" key="8">
    <source>
        <dbReference type="Pfam" id="PF02397"/>
    </source>
</evidence>
<evidence type="ECO:0000256" key="2">
    <source>
        <dbReference type="ARBA" id="ARBA00006464"/>
    </source>
</evidence>
<dbReference type="EMBL" id="AE001437">
    <property type="protein sequence ID" value="AAK80286.1"/>
    <property type="molecule type" value="Genomic_DNA"/>
</dbReference>
<evidence type="ECO:0000256" key="7">
    <source>
        <dbReference type="SAM" id="Phobius"/>
    </source>
</evidence>
<dbReference type="NCBIfam" id="TIGR03025">
    <property type="entry name" value="EPS_sugtrans"/>
    <property type="match status" value="1"/>
</dbReference>
<dbReference type="InterPro" id="IPR017475">
    <property type="entry name" value="EPS_sugar_tfrase"/>
</dbReference>
<keyword evidence="4 7" id="KW-0812">Transmembrane</keyword>
<dbReference type="PATRIC" id="fig|272562.8.peg.2526"/>
<dbReference type="eggNOG" id="COG2148">
    <property type="taxonomic scope" value="Bacteria"/>
</dbReference>
<keyword evidence="10" id="KW-1185">Reference proteome</keyword>
<dbReference type="OrthoDB" id="9808602at2"/>
<accession>Q97GN6</accession>
<dbReference type="PIR" id="C97187">
    <property type="entry name" value="C97187"/>
</dbReference>
<evidence type="ECO:0000256" key="5">
    <source>
        <dbReference type="ARBA" id="ARBA00022989"/>
    </source>
</evidence>
<feature type="transmembrane region" description="Helical" evidence="7">
    <location>
        <begin position="53"/>
        <end position="73"/>
    </location>
</feature>
<name>Q97GN6_CLOAB</name>
<feature type="transmembrane region" description="Helical" evidence="7">
    <location>
        <begin position="80"/>
        <end position="98"/>
    </location>
</feature>
<dbReference type="Pfam" id="PF02397">
    <property type="entry name" value="Bac_transf"/>
    <property type="match status" value="1"/>
</dbReference>
<dbReference type="GO" id="GO:0016020">
    <property type="term" value="C:membrane"/>
    <property type="evidence" value="ECO:0007669"/>
    <property type="project" value="UniProtKB-SubCell"/>
</dbReference>
<feature type="transmembrane region" description="Helical" evidence="7">
    <location>
        <begin position="12"/>
        <end position="33"/>
    </location>
</feature>
<dbReference type="PANTHER" id="PTHR30576">
    <property type="entry name" value="COLANIC BIOSYNTHESIS UDP-GLUCOSE LIPID CARRIER TRANSFERASE"/>
    <property type="match status" value="1"/>
</dbReference>
<evidence type="ECO:0000256" key="1">
    <source>
        <dbReference type="ARBA" id="ARBA00004141"/>
    </source>
</evidence>
<keyword evidence="3 9" id="KW-0808">Transferase</keyword>
<keyword evidence="5 7" id="KW-1133">Transmembrane helix</keyword>